<feature type="signal peptide" evidence="3">
    <location>
        <begin position="1"/>
        <end position="24"/>
    </location>
</feature>
<organism evidence="6 7">
    <name type="scientific">Paenibacillus alba</name>
    <dbReference type="NCBI Taxonomy" id="1197127"/>
    <lineage>
        <taxon>Bacteria</taxon>
        <taxon>Bacillati</taxon>
        <taxon>Bacillota</taxon>
        <taxon>Bacilli</taxon>
        <taxon>Bacillales</taxon>
        <taxon>Paenibacillaceae</taxon>
        <taxon>Paenibacillus</taxon>
    </lineage>
</organism>
<protein>
    <submittedName>
        <fullName evidence="6">Peptidoglycan DD-metalloendopeptidase family protein</fullName>
    </submittedName>
</protein>
<dbReference type="CDD" id="cd12797">
    <property type="entry name" value="M23_peptidase"/>
    <property type="match status" value="1"/>
</dbReference>
<evidence type="ECO:0000256" key="2">
    <source>
        <dbReference type="SAM" id="Coils"/>
    </source>
</evidence>
<dbReference type="Proteomes" id="UP001338137">
    <property type="component" value="Unassembled WGS sequence"/>
</dbReference>
<dbReference type="RefSeq" id="WP_326073963.1">
    <property type="nucleotide sequence ID" value="NZ_JARLKY010000059.1"/>
</dbReference>
<dbReference type="InterPro" id="IPR057309">
    <property type="entry name" value="PcsB_CC"/>
</dbReference>
<evidence type="ECO:0000259" key="4">
    <source>
        <dbReference type="Pfam" id="PF01551"/>
    </source>
</evidence>
<evidence type="ECO:0000256" key="3">
    <source>
        <dbReference type="SAM" id="SignalP"/>
    </source>
</evidence>
<dbReference type="Pfam" id="PF24568">
    <property type="entry name" value="CC_PcsB"/>
    <property type="match status" value="1"/>
</dbReference>
<proteinExistence type="predicted"/>
<gene>
    <name evidence="6" type="ORF">P4I72_22525</name>
</gene>
<feature type="coiled-coil region" evidence="2">
    <location>
        <begin position="157"/>
        <end position="212"/>
    </location>
</feature>
<dbReference type="InterPro" id="IPR016047">
    <property type="entry name" value="M23ase_b-sheet_dom"/>
</dbReference>
<keyword evidence="1 3" id="KW-0732">Signal</keyword>
<feature type="domain" description="Peptidoglycan hydrolase PcsB coiled-coil" evidence="5">
    <location>
        <begin position="95"/>
        <end position="168"/>
    </location>
</feature>
<reference evidence="6 7" key="1">
    <citation type="submission" date="2023-03" db="EMBL/GenBank/DDBJ databases">
        <title>Bacillus Genome Sequencing.</title>
        <authorList>
            <person name="Dunlap C."/>
        </authorList>
    </citation>
    <scope>NUCLEOTIDE SEQUENCE [LARGE SCALE GENOMIC DNA]</scope>
    <source>
        <strain evidence="6 7">BD-533</strain>
    </source>
</reference>
<dbReference type="EMBL" id="JARLKY010000059">
    <property type="protein sequence ID" value="MEC0229911.1"/>
    <property type="molecule type" value="Genomic_DNA"/>
</dbReference>
<accession>A0ABU6G6W0</accession>
<dbReference type="Pfam" id="PF01551">
    <property type="entry name" value="Peptidase_M23"/>
    <property type="match status" value="1"/>
</dbReference>
<dbReference type="InterPro" id="IPR050570">
    <property type="entry name" value="Cell_wall_metabolism_enzyme"/>
</dbReference>
<evidence type="ECO:0000313" key="7">
    <source>
        <dbReference type="Proteomes" id="UP001338137"/>
    </source>
</evidence>
<comment type="caution">
    <text evidence="6">The sequence shown here is derived from an EMBL/GenBank/DDBJ whole genome shotgun (WGS) entry which is preliminary data.</text>
</comment>
<evidence type="ECO:0000259" key="5">
    <source>
        <dbReference type="Pfam" id="PF24568"/>
    </source>
</evidence>
<name>A0ABU6G6W0_9BACL</name>
<sequence>MKSKKLVIIAAMLILFSNFNYVHAADVPEQGVQDLIASYNQRLQVIQAINGQQTEIQSQLTSINRQVFEYDKLAGELQPEIEKMKIQKDSLQKNIASVQKDIDTRDKLLKNRVSYIYTSGNISASYMDVLLGSSSFSDFINRINMLIMILGQDKQIIDAKTDDKTNLTKMKEQLEQQQSLLEAQQNTLNAAKAEQEQKIAERLTLLKQLQQQSLNEIDSAQKDAENLSVVDSELAPEVKEQLKAALDKIIQSDGVWDWPVPSSHTITSDFGSRGEEFHAGIDIGAPIGTSIVAVDNGIVLYAGKANGFGNWVVIKHTNGLMSVYGHMYGDGIYVSVGQEVSRGQVIAVVGNDGQSTGPHLHFAVAAGITGNQMNYIDPRPYLANQHL</sequence>
<keyword evidence="2" id="KW-0175">Coiled coil</keyword>
<feature type="chain" id="PRO_5045962154" evidence="3">
    <location>
        <begin position="25"/>
        <end position="387"/>
    </location>
</feature>
<dbReference type="SUPFAM" id="SSF51261">
    <property type="entry name" value="Duplicated hybrid motif"/>
    <property type="match status" value="1"/>
</dbReference>
<dbReference type="Gene3D" id="2.70.70.10">
    <property type="entry name" value="Glucose Permease (Domain IIA)"/>
    <property type="match status" value="1"/>
</dbReference>
<evidence type="ECO:0000313" key="6">
    <source>
        <dbReference type="EMBL" id="MEC0229911.1"/>
    </source>
</evidence>
<dbReference type="PANTHER" id="PTHR21666:SF270">
    <property type="entry name" value="MUREIN HYDROLASE ACTIVATOR ENVC"/>
    <property type="match status" value="1"/>
</dbReference>
<feature type="domain" description="M23ase beta-sheet core" evidence="4">
    <location>
        <begin position="277"/>
        <end position="366"/>
    </location>
</feature>
<dbReference type="InterPro" id="IPR011055">
    <property type="entry name" value="Dup_hybrid_motif"/>
</dbReference>
<dbReference type="Gene3D" id="6.10.250.3150">
    <property type="match status" value="1"/>
</dbReference>
<keyword evidence="7" id="KW-1185">Reference proteome</keyword>
<dbReference type="PANTHER" id="PTHR21666">
    <property type="entry name" value="PEPTIDASE-RELATED"/>
    <property type="match status" value="1"/>
</dbReference>
<evidence type="ECO:0000256" key="1">
    <source>
        <dbReference type="ARBA" id="ARBA00022729"/>
    </source>
</evidence>